<dbReference type="STRING" id="889306.KP78_14010"/>
<dbReference type="Gene3D" id="2.60.120.10">
    <property type="entry name" value="Jelly Rolls"/>
    <property type="match status" value="1"/>
</dbReference>
<reference evidence="3 4" key="1">
    <citation type="submission" date="2015-01" db="EMBL/GenBank/DDBJ databases">
        <title>Genome sequencing of Jeotgalibacillus soli.</title>
        <authorList>
            <person name="Goh K.M."/>
            <person name="Chan K.-G."/>
            <person name="Yaakop A.S."/>
            <person name="Ee R."/>
            <person name="Gan H.M."/>
            <person name="Chan C.S."/>
        </authorList>
    </citation>
    <scope>NUCLEOTIDE SEQUENCE [LARGE SCALE GENOMIC DNA]</scope>
    <source>
        <strain evidence="3 4">P9</strain>
    </source>
</reference>
<dbReference type="PANTHER" id="PTHR46390:SF1">
    <property type="entry name" value="MANNOSE-1-PHOSPHATE GUANYLYLTRANSFERASE"/>
    <property type="match status" value="1"/>
</dbReference>
<gene>
    <name evidence="3" type="ORF">KP78_14010</name>
</gene>
<dbReference type="Pfam" id="PF00483">
    <property type="entry name" value="NTP_transferase"/>
    <property type="match status" value="1"/>
</dbReference>
<dbReference type="GO" id="GO:0005976">
    <property type="term" value="P:polysaccharide metabolic process"/>
    <property type="evidence" value="ECO:0007669"/>
    <property type="project" value="InterPro"/>
</dbReference>
<protein>
    <submittedName>
        <fullName evidence="3">Mannose-1-phosphate guanylyltransferase</fullName>
    </submittedName>
</protein>
<dbReference type="SUPFAM" id="SSF53448">
    <property type="entry name" value="Nucleotide-diphospho-sugar transferases"/>
    <property type="match status" value="1"/>
</dbReference>
<dbReference type="Gene3D" id="3.90.550.10">
    <property type="entry name" value="Spore Coat Polysaccharide Biosynthesis Protein SpsA, Chain A"/>
    <property type="match status" value="1"/>
</dbReference>
<dbReference type="InterPro" id="IPR001538">
    <property type="entry name" value="Man6P_isomerase-2_C"/>
</dbReference>
<feature type="domain" description="Mannose-6-phosphate isomerase type II C-terminal" evidence="2">
    <location>
        <begin position="337"/>
        <end position="440"/>
    </location>
</feature>
<dbReference type="InterPro" id="IPR029044">
    <property type="entry name" value="Nucleotide-diphossugar_trans"/>
</dbReference>
<dbReference type="Proteomes" id="UP000031938">
    <property type="component" value="Unassembled WGS sequence"/>
</dbReference>
<keyword evidence="3" id="KW-0548">Nucleotidyltransferase</keyword>
<dbReference type="PATRIC" id="fig|889306.3.peg.1410"/>
<dbReference type="PANTHER" id="PTHR46390">
    <property type="entry name" value="MANNOSE-1-PHOSPHATE GUANYLYLTRANSFERASE"/>
    <property type="match status" value="1"/>
</dbReference>
<dbReference type="GO" id="GO:0009298">
    <property type="term" value="P:GDP-mannose biosynthetic process"/>
    <property type="evidence" value="ECO:0007669"/>
    <property type="project" value="TreeGrafter"/>
</dbReference>
<feature type="domain" description="Nucleotidyl transferase" evidence="1">
    <location>
        <begin position="4"/>
        <end position="266"/>
    </location>
</feature>
<dbReference type="RefSeq" id="WP_041087227.1">
    <property type="nucleotide sequence ID" value="NZ_JXRP01000009.1"/>
</dbReference>
<dbReference type="EMBL" id="JXRP01000009">
    <property type="protein sequence ID" value="KIL49933.1"/>
    <property type="molecule type" value="Genomic_DNA"/>
</dbReference>
<dbReference type="InterPro" id="IPR005835">
    <property type="entry name" value="NTP_transferase_dom"/>
</dbReference>
<dbReference type="SUPFAM" id="SSF51182">
    <property type="entry name" value="RmlC-like cupins"/>
    <property type="match status" value="1"/>
</dbReference>
<organism evidence="3 4">
    <name type="scientific">Jeotgalibacillus soli</name>
    <dbReference type="NCBI Taxonomy" id="889306"/>
    <lineage>
        <taxon>Bacteria</taxon>
        <taxon>Bacillati</taxon>
        <taxon>Bacillota</taxon>
        <taxon>Bacilli</taxon>
        <taxon>Bacillales</taxon>
        <taxon>Caryophanaceae</taxon>
        <taxon>Jeotgalibacillus</taxon>
    </lineage>
</organism>
<evidence type="ECO:0000259" key="1">
    <source>
        <dbReference type="Pfam" id="PF00483"/>
    </source>
</evidence>
<dbReference type="Pfam" id="PF01050">
    <property type="entry name" value="MannoseP_isomer"/>
    <property type="match status" value="1"/>
</dbReference>
<dbReference type="InterPro" id="IPR051161">
    <property type="entry name" value="Mannose-6P_isomerase_type2"/>
</dbReference>
<dbReference type="InterPro" id="IPR011051">
    <property type="entry name" value="RmlC_Cupin_sf"/>
</dbReference>
<evidence type="ECO:0000259" key="2">
    <source>
        <dbReference type="Pfam" id="PF01050"/>
    </source>
</evidence>
<evidence type="ECO:0000313" key="4">
    <source>
        <dbReference type="Proteomes" id="UP000031938"/>
    </source>
</evidence>
<name>A0A0C2W1D2_9BACL</name>
<dbReference type="CDD" id="cd02213">
    <property type="entry name" value="cupin_PMI_typeII_C"/>
    <property type="match status" value="1"/>
</dbReference>
<dbReference type="AlphaFoldDB" id="A0A0C2W1D2"/>
<dbReference type="OrthoDB" id="9806359at2"/>
<sequence length="451" mass="51049">MKLILLSGGSGTRLWPLSNDSRAKQFLKVLKHEETGEFESMVQRVFRQLSTVVAPEDMIVATNIAQIDMIQNQLGVIPIVMEPERRDTFPAIALSSVYLHSELGMAPDEIVSVVSVDTFVDTAFYEKVRELGTLVKETQSEMGLLGVKPTYPSSKYGYLIPEQYRDHLQVRRFVEKPTEIAAEKLIEDGGYWNSGVFTFRLSLILDILTERGFSVHYDTLLSQFSSLPKKSFDYEVVEHLSEIVALTYDGYWKDLGTWNTITEEMSSVIIGNGALSEDSLNTHIINELDLPVKVLGISNAVVSVSADGILVTDKPASSRMKDMLLDGLFSRPMYEERRWGWYRVLDHTKKENREILTKRLCITAGKNLSYQYHYYREETWTIIAGSAIFVQDGVKRTVKSGDVLTIPMGSKHAIYAETDTEFIEVQIGSPLVEDDIVRITKDWTETIDLCL</sequence>
<dbReference type="InterPro" id="IPR014710">
    <property type="entry name" value="RmlC-like_jellyroll"/>
</dbReference>
<keyword evidence="4" id="KW-1185">Reference proteome</keyword>
<dbReference type="GO" id="GO:0004475">
    <property type="term" value="F:mannose-1-phosphate guanylyltransferase (GTP) activity"/>
    <property type="evidence" value="ECO:0007669"/>
    <property type="project" value="TreeGrafter"/>
</dbReference>
<evidence type="ECO:0000313" key="3">
    <source>
        <dbReference type="EMBL" id="KIL49933.1"/>
    </source>
</evidence>
<accession>A0A0C2W1D2</accession>
<keyword evidence="3" id="KW-0808">Transferase</keyword>
<proteinExistence type="predicted"/>
<comment type="caution">
    <text evidence="3">The sequence shown here is derived from an EMBL/GenBank/DDBJ whole genome shotgun (WGS) entry which is preliminary data.</text>
</comment>